<gene>
    <name evidence="2" type="primary">VvCHDh000543_34</name>
    <name evidence="2" type="ORF">CK203_078383</name>
</gene>
<dbReference type="Proteomes" id="UP000288805">
    <property type="component" value="Unassembled WGS sequence"/>
</dbReference>
<proteinExistence type="predicted"/>
<evidence type="ECO:0000256" key="1">
    <source>
        <dbReference type="SAM" id="MobiDB-lite"/>
    </source>
</evidence>
<protein>
    <submittedName>
        <fullName evidence="2">Putative F-box protein</fullName>
    </submittedName>
</protein>
<comment type="caution">
    <text evidence="2">The sequence shown here is derived from an EMBL/GenBank/DDBJ whole genome shotgun (WGS) entry which is preliminary data.</text>
</comment>
<dbReference type="Pfam" id="PF14476">
    <property type="entry name" value="Chloroplast_duf"/>
    <property type="match status" value="3"/>
</dbReference>
<dbReference type="PANTHER" id="PTHR33358:SF7">
    <property type="entry name" value="F-BOX PROTEIN"/>
    <property type="match status" value="1"/>
</dbReference>
<dbReference type="InterPro" id="IPR027949">
    <property type="entry name" value="Chloroplast_duf"/>
</dbReference>
<organism evidence="2 3">
    <name type="scientific">Vitis vinifera</name>
    <name type="common">Grape</name>
    <dbReference type="NCBI Taxonomy" id="29760"/>
    <lineage>
        <taxon>Eukaryota</taxon>
        <taxon>Viridiplantae</taxon>
        <taxon>Streptophyta</taxon>
        <taxon>Embryophyta</taxon>
        <taxon>Tracheophyta</taxon>
        <taxon>Spermatophyta</taxon>
        <taxon>Magnoliopsida</taxon>
        <taxon>eudicotyledons</taxon>
        <taxon>Gunneridae</taxon>
        <taxon>Pentapetalae</taxon>
        <taxon>rosids</taxon>
        <taxon>Vitales</taxon>
        <taxon>Vitaceae</taxon>
        <taxon>Viteae</taxon>
        <taxon>Vitis</taxon>
    </lineage>
</organism>
<feature type="region of interest" description="Disordered" evidence="1">
    <location>
        <begin position="344"/>
        <end position="364"/>
    </location>
</feature>
<name>A0A438DXJ7_VITVI</name>
<dbReference type="PANTHER" id="PTHR33358">
    <property type="entry name" value="F-BOX PROTEIN WITH A DOMAIN PROTEIN"/>
    <property type="match status" value="1"/>
</dbReference>
<evidence type="ECO:0000313" key="2">
    <source>
        <dbReference type="EMBL" id="RVW40213.1"/>
    </source>
</evidence>
<feature type="compositionally biased region" description="Polar residues" evidence="1">
    <location>
        <begin position="347"/>
        <end position="364"/>
    </location>
</feature>
<dbReference type="AlphaFoldDB" id="A0A438DXJ7"/>
<evidence type="ECO:0000313" key="3">
    <source>
        <dbReference type="Proteomes" id="UP000288805"/>
    </source>
</evidence>
<accession>A0A438DXJ7</accession>
<reference evidence="2 3" key="1">
    <citation type="journal article" date="2018" name="PLoS Genet.">
        <title>Population sequencing reveals clonal diversity and ancestral inbreeding in the grapevine cultivar Chardonnay.</title>
        <authorList>
            <person name="Roach M.J."/>
            <person name="Johnson D.L."/>
            <person name="Bohlmann J."/>
            <person name="van Vuuren H.J."/>
            <person name="Jones S.J."/>
            <person name="Pretorius I.S."/>
            <person name="Schmidt S.A."/>
            <person name="Borneman A.R."/>
        </authorList>
    </citation>
    <scope>NUCLEOTIDE SEQUENCE [LARGE SCALE GENOMIC DNA]</scope>
    <source>
        <strain evidence="3">cv. Chardonnay</strain>
        <tissue evidence="2">Leaf</tissue>
    </source>
</reference>
<dbReference type="EMBL" id="QGNW01001463">
    <property type="protein sequence ID" value="RVW40213.1"/>
    <property type="molecule type" value="Genomic_DNA"/>
</dbReference>
<sequence length="364" mass="39581">MATIQSSSLLFSSFSSSSASDIPRDIRAAASKSRASHLSVLKLPSGSLVHEPSRKNGFQTINSGEMKPLIRANMRNDEANCNSKVVEELYAIMEAVADRSEMHKSIGVQRDNWNRLLLNSVNGMTFTAATMAGLAFLSGGPSQLAEEQRNAARLFKNLHQQIKIVVAVGSPSLNDVNAAMEKVLALDKAYPLPLLGTMLEKFPKTVEPAVWWPREVGSQHEKRKDAAEYVRLSKLVLKVNKILAICGPLFTGIAAMGSAMVGSSPWNGSWAVVFGALATVVNALEHGGQVGMVFEMYRSTAGYFQLMEETIESTLKEKEVGERENGELFEVKVSLQLGRSLPGLENLATTHPPSPSNEFASKLF</sequence>